<feature type="domain" description="CCHC-type" evidence="3">
    <location>
        <begin position="144"/>
        <end position="158"/>
    </location>
</feature>
<dbReference type="GO" id="GO:0003676">
    <property type="term" value="F:nucleic acid binding"/>
    <property type="evidence" value="ECO:0007669"/>
    <property type="project" value="InterPro"/>
</dbReference>
<gene>
    <name evidence="4" type="ORF">CK203_110168</name>
</gene>
<dbReference type="Proteomes" id="UP000288805">
    <property type="component" value="Unassembled WGS sequence"/>
</dbReference>
<evidence type="ECO:0000313" key="5">
    <source>
        <dbReference type="Proteomes" id="UP000288805"/>
    </source>
</evidence>
<dbReference type="Pfam" id="PF14223">
    <property type="entry name" value="Retrotran_gag_2"/>
    <property type="match status" value="1"/>
</dbReference>
<dbReference type="Gene3D" id="4.10.60.10">
    <property type="entry name" value="Zinc finger, CCHC-type"/>
    <property type="match status" value="1"/>
</dbReference>
<dbReference type="PROSITE" id="PS50158">
    <property type="entry name" value="ZF_CCHC"/>
    <property type="match status" value="1"/>
</dbReference>
<dbReference type="InterPro" id="IPR036875">
    <property type="entry name" value="Znf_CCHC_sf"/>
</dbReference>
<reference evidence="4 5" key="1">
    <citation type="journal article" date="2018" name="PLoS Genet.">
        <title>Population sequencing reveals clonal diversity and ancestral inbreeding in the grapevine cultivar Chardonnay.</title>
        <authorList>
            <person name="Roach M.J."/>
            <person name="Johnson D.L."/>
            <person name="Bohlmann J."/>
            <person name="van Vuuren H.J."/>
            <person name="Jones S.J."/>
            <person name="Pretorius I.S."/>
            <person name="Schmidt S.A."/>
            <person name="Borneman A.R."/>
        </authorList>
    </citation>
    <scope>NUCLEOTIDE SEQUENCE [LARGE SCALE GENOMIC DNA]</scope>
    <source>
        <strain evidence="5">cv. Chardonnay</strain>
        <tissue evidence="4">Leaf</tissue>
    </source>
</reference>
<keyword evidence="1" id="KW-0479">Metal-binding</keyword>
<dbReference type="EMBL" id="QGNW01001335">
    <property type="protein sequence ID" value="RVW45263.1"/>
    <property type="molecule type" value="Genomic_DNA"/>
</dbReference>
<evidence type="ECO:0000256" key="1">
    <source>
        <dbReference type="PROSITE-ProRule" id="PRU00047"/>
    </source>
</evidence>
<organism evidence="4 5">
    <name type="scientific">Vitis vinifera</name>
    <name type="common">Grape</name>
    <dbReference type="NCBI Taxonomy" id="29760"/>
    <lineage>
        <taxon>Eukaryota</taxon>
        <taxon>Viridiplantae</taxon>
        <taxon>Streptophyta</taxon>
        <taxon>Embryophyta</taxon>
        <taxon>Tracheophyta</taxon>
        <taxon>Spermatophyta</taxon>
        <taxon>Magnoliopsida</taxon>
        <taxon>eudicotyledons</taxon>
        <taxon>Gunneridae</taxon>
        <taxon>Pentapetalae</taxon>
        <taxon>rosids</taxon>
        <taxon>Vitales</taxon>
        <taxon>Vitaceae</taxon>
        <taxon>Viteae</taxon>
        <taxon>Vitis</taxon>
    </lineage>
</organism>
<keyword evidence="1" id="KW-0863">Zinc-finger</keyword>
<dbReference type="Pfam" id="PF25597">
    <property type="entry name" value="SH3_retrovirus"/>
    <property type="match status" value="1"/>
</dbReference>
<protein>
    <recommendedName>
        <fullName evidence="3">CCHC-type domain-containing protein</fullName>
    </recommendedName>
</protein>
<dbReference type="AlphaFoldDB" id="A0A438ECI6"/>
<dbReference type="PANTHER" id="PTHR47592:SF31">
    <property type="entry name" value="ZINC FINGER, CCHC-TYPE-RELATED"/>
    <property type="match status" value="1"/>
</dbReference>
<proteinExistence type="predicted"/>
<dbReference type="Pfam" id="PF00098">
    <property type="entry name" value="zf-CCHC"/>
    <property type="match status" value="1"/>
</dbReference>
<evidence type="ECO:0000256" key="2">
    <source>
        <dbReference type="SAM" id="MobiDB-lite"/>
    </source>
</evidence>
<dbReference type="PANTHER" id="PTHR47592">
    <property type="entry name" value="PBF68 PROTEIN"/>
    <property type="match status" value="1"/>
</dbReference>
<dbReference type="InterPro" id="IPR057670">
    <property type="entry name" value="SH3_retrovirus"/>
</dbReference>
<dbReference type="SMART" id="SM00343">
    <property type="entry name" value="ZnF_C2HC"/>
    <property type="match status" value="1"/>
</dbReference>
<sequence>MISTPTPNSAREIWEALETSTKPRKKGTKKFLISQYIDFKFFDEKPLLPQIHELQVIVNKLKVLKIELPEAFQVGAIVAKLPSSWKGYRKRILHKSEDYSLEEIQKHLRIEEESRSRDKMVEESNGGTNKANAISKANHPRGPCFVCGKPGHYARECRFRKDQKGVVVNAIDEEIIATLSDVCVVQGKVQGWWYDTCATVHVTYDKSLFKTLKMQREIKRFKWAMKENPSFVSACHILNRIPMKKNEISPYELWKGRKPNIGYFKVWGCLAYCKKTDPNKTKLGPRAIKCAFVGYASNSKAYRLLDLESNMIIESREVEFFENLLSDSNSQVPTSVGESLEETPSKVVEQPLCLGKAKS</sequence>
<dbReference type="SUPFAM" id="SSF57756">
    <property type="entry name" value="Retrovirus zinc finger-like domains"/>
    <property type="match status" value="1"/>
</dbReference>
<dbReference type="GO" id="GO:0008270">
    <property type="term" value="F:zinc ion binding"/>
    <property type="evidence" value="ECO:0007669"/>
    <property type="project" value="UniProtKB-KW"/>
</dbReference>
<accession>A0A438ECI6</accession>
<name>A0A438ECI6_VITVI</name>
<feature type="region of interest" description="Disordered" evidence="2">
    <location>
        <begin position="114"/>
        <end position="134"/>
    </location>
</feature>
<comment type="caution">
    <text evidence="4">The sequence shown here is derived from an EMBL/GenBank/DDBJ whole genome shotgun (WGS) entry which is preliminary data.</text>
</comment>
<evidence type="ECO:0000259" key="3">
    <source>
        <dbReference type="PROSITE" id="PS50158"/>
    </source>
</evidence>
<evidence type="ECO:0000313" key="4">
    <source>
        <dbReference type="EMBL" id="RVW45263.1"/>
    </source>
</evidence>
<dbReference type="InterPro" id="IPR001878">
    <property type="entry name" value="Znf_CCHC"/>
</dbReference>
<keyword evidence="1" id="KW-0862">Zinc</keyword>